<dbReference type="EMBL" id="JAVDWE010000007">
    <property type="protein sequence ID" value="MDR7094971.1"/>
    <property type="molecule type" value="Genomic_DNA"/>
</dbReference>
<feature type="domain" description="Glyoxalase/fosfomycin resistance/dioxygenase" evidence="1">
    <location>
        <begin position="8"/>
        <end position="131"/>
    </location>
</feature>
<dbReference type="Gene3D" id="3.10.180.10">
    <property type="entry name" value="2,3-Dihydroxybiphenyl 1,2-Dioxygenase, domain 1"/>
    <property type="match status" value="1"/>
</dbReference>
<evidence type="ECO:0000313" key="2">
    <source>
        <dbReference type="EMBL" id="MDR7094971.1"/>
    </source>
</evidence>
<keyword evidence="3" id="KW-1185">Reference proteome</keyword>
<dbReference type="InterPro" id="IPR004360">
    <property type="entry name" value="Glyas_Fos-R_dOase_dom"/>
</dbReference>
<comment type="caution">
    <text evidence="2">The sequence shown here is derived from an EMBL/GenBank/DDBJ whole genome shotgun (WGS) entry which is preliminary data.</text>
</comment>
<dbReference type="PANTHER" id="PTHR33990">
    <property type="entry name" value="PROTEIN YJDN-RELATED"/>
    <property type="match status" value="1"/>
</dbReference>
<accession>A0ABU1VBX6</accession>
<dbReference type="InterPro" id="IPR028973">
    <property type="entry name" value="PhnB-like"/>
</dbReference>
<dbReference type="SUPFAM" id="SSF54593">
    <property type="entry name" value="Glyoxalase/Bleomycin resistance protein/Dihydroxybiphenyl dioxygenase"/>
    <property type="match status" value="1"/>
</dbReference>
<organism evidence="2 3">
    <name type="scientific">Hydrogenophaga laconesensis</name>
    <dbReference type="NCBI Taxonomy" id="1805971"/>
    <lineage>
        <taxon>Bacteria</taxon>
        <taxon>Pseudomonadati</taxon>
        <taxon>Pseudomonadota</taxon>
        <taxon>Betaproteobacteria</taxon>
        <taxon>Burkholderiales</taxon>
        <taxon>Comamonadaceae</taxon>
        <taxon>Hydrogenophaga</taxon>
    </lineage>
</organism>
<dbReference type="Proteomes" id="UP001265550">
    <property type="component" value="Unassembled WGS sequence"/>
</dbReference>
<sequence>MTTQLAAYLSYDGNCAEAMNFYAQVLGAKLEALITYGQMPGGDPVAPEHAGRIMHAYLVHKDFALMAGDVPPGIPFAGIQGCMMAITFPTVAEAERVFKAFSEGGKVTMPLSETFWADTFGMVTDRFGTPWGINGGPRTM</sequence>
<evidence type="ECO:0000313" key="3">
    <source>
        <dbReference type="Proteomes" id="UP001265550"/>
    </source>
</evidence>
<dbReference type="Pfam" id="PF00903">
    <property type="entry name" value="Glyoxalase"/>
    <property type="match status" value="1"/>
</dbReference>
<dbReference type="InterPro" id="IPR029068">
    <property type="entry name" value="Glyas_Bleomycin-R_OHBP_Dase"/>
</dbReference>
<dbReference type="CDD" id="cd06588">
    <property type="entry name" value="PhnB_like"/>
    <property type="match status" value="1"/>
</dbReference>
<reference evidence="2 3" key="1">
    <citation type="submission" date="2023-07" db="EMBL/GenBank/DDBJ databases">
        <title>Sorghum-associated microbial communities from plants grown in Nebraska, USA.</title>
        <authorList>
            <person name="Schachtman D."/>
        </authorList>
    </citation>
    <scope>NUCLEOTIDE SEQUENCE [LARGE SCALE GENOMIC DNA]</scope>
    <source>
        <strain evidence="2 3">BE240</strain>
    </source>
</reference>
<name>A0ABU1VBX6_9BURK</name>
<protein>
    <submittedName>
        <fullName evidence="2">PhnB protein</fullName>
    </submittedName>
</protein>
<evidence type="ECO:0000259" key="1">
    <source>
        <dbReference type="Pfam" id="PF00903"/>
    </source>
</evidence>
<dbReference type="RefSeq" id="WP_204734122.1">
    <property type="nucleotide sequence ID" value="NZ_JAVDWE010000007.1"/>
</dbReference>
<dbReference type="PANTHER" id="PTHR33990:SF1">
    <property type="entry name" value="PROTEIN YJDN"/>
    <property type="match status" value="1"/>
</dbReference>
<gene>
    <name evidence="2" type="ORF">J2X09_002715</name>
</gene>
<proteinExistence type="predicted"/>